<dbReference type="InterPro" id="IPR029036">
    <property type="entry name" value="P5CR_dimer"/>
</dbReference>
<protein>
    <submittedName>
        <fullName evidence="6">Pyrroline-5-carboxylate reductase</fullName>
        <ecNumber evidence="6">1.5.1.2</ecNumber>
    </submittedName>
</protein>
<dbReference type="NCBIfam" id="NF008839">
    <property type="entry name" value="PRK11880.2-4"/>
    <property type="match status" value="1"/>
</dbReference>
<feature type="domain" description="Pyrroline-5-carboxylate reductase dimerisation" evidence="5">
    <location>
        <begin position="150"/>
        <end position="252"/>
    </location>
</feature>
<dbReference type="EMBL" id="FPHK01000133">
    <property type="protein sequence ID" value="SFV69370.1"/>
    <property type="molecule type" value="Genomic_DNA"/>
</dbReference>
<keyword evidence="3 6" id="KW-0560">Oxidoreductase</keyword>
<dbReference type="InterPro" id="IPR000304">
    <property type="entry name" value="Pyrroline-COOH_reductase"/>
</dbReference>
<dbReference type="SUPFAM" id="SSF51735">
    <property type="entry name" value="NAD(P)-binding Rossmann-fold domains"/>
    <property type="match status" value="1"/>
</dbReference>
<evidence type="ECO:0000256" key="3">
    <source>
        <dbReference type="ARBA" id="ARBA00023002"/>
    </source>
</evidence>
<accession>A0A1W1CU25</accession>
<dbReference type="Gene3D" id="1.10.3730.10">
    <property type="entry name" value="ProC C-terminal domain-like"/>
    <property type="match status" value="1"/>
</dbReference>
<evidence type="ECO:0000256" key="1">
    <source>
        <dbReference type="ARBA" id="ARBA00005525"/>
    </source>
</evidence>
<dbReference type="FunFam" id="1.10.3730.10:FF:000001">
    <property type="entry name" value="Pyrroline-5-carboxylate reductase"/>
    <property type="match status" value="1"/>
</dbReference>
<organism evidence="6">
    <name type="scientific">hydrothermal vent metagenome</name>
    <dbReference type="NCBI Taxonomy" id="652676"/>
    <lineage>
        <taxon>unclassified sequences</taxon>
        <taxon>metagenomes</taxon>
        <taxon>ecological metagenomes</taxon>
    </lineage>
</organism>
<name>A0A1W1CU25_9ZZZZ</name>
<dbReference type="Pfam" id="PF03807">
    <property type="entry name" value="F420_oxidored"/>
    <property type="match status" value="1"/>
</dbReference>
<dbReference type="AlphaFoldDB" id="A0A1W1CU25"/>
<dbReference type="Pfam" id="PF14748">
    <property type="entry name" value="P5CR_dimer"/>
    <property type="match status" value="1"/>
</dbReference>
<evidence type="ECO:0000259" key="4">
    <source>
        <dbReference type="Pfam" id="PF03807"/>
    </source>
</evidence>
<dbReference type="NCBIfam" id="TIGR00112">
    <property type="entry name" value="proC"/>
    <property type="match status" value="1"/>
</dbReference>
<evidence type="ECO:0000256" key="2">
    <source>
        <dbReference type="ARBA" id="ARBA00022857"/>
    </source>
</evidence>
<evidence type="ECO:0000259" key="5">
    <source>
        <dbReference type="Pfam" id="PF14748"/>
    </source>
</evidence>
<gene>
    <name evidence="6" type="ORF">MNB_SM-6-1361</name>
</gene>
<reference evidence="6" key="1">
    <citation type="submission" date="2016-10" db="EMBL/GenBank/DDBJ databases">
        <authorList>
            <person name="de Groot N.N."/>
        </authorList>
    </citation>
    <scope>NUCLEOTIDE SEQUENCE</scope>
</reference>
<sequence>MKTITFIGNGNMALSIAKGLKEQYTIEVVGRNQQKLDAFEAKIGMTIKKAILDNFDISDKTVMLCVKPANVEEVAQKLQGQAAVLYSVLAGTKLEKLRTNFKAESYVRAMPNLAASVGASMTTLTGDTAYKEEAKKLFLAIGTAHWLDSEKEIDIATALAGSGPAYLALIAEALTDGAVKQGLKREDALVIMRGLFDGFGQLIQNEHPALLKDGVMSPGGTTAAGYGALEDGNVRSACINAIEKAYKKATEL</sequence>
<dbReference type="GO" id="GO:0004735">
    <property type="term" value="F:pyrroline-5-carboxylate reductase activity"/>
    <property type="evidence" value="ECO:0007669"/>
    <property type="project" value="UniProtKB-EC"/>
</dbReference>
<feature type="domain" description="Pyrroline-5-carboxylate reductase catalytic N-terminal" evidence="4">
    <location>
        <begin position="3"/>
        <end position="90"/>
    </location>
</feature>
<dbReference type="PANTHER" id="PTHR11645:SF0">
    <property type="entry name" value="PYRROLINE-5-CARBOXYLATE REDUCTASE 3"/>
    <property type="match status" value="1"/>
</dbReference>
<comment type="similarity">
    <text evidence="1">Belongs to the pyrroline-5-carboxylate reductase family.</text>
</comment>
<dbReference type="EC" id="1.5.1.2" evidence="6"/>
<dbReference type="GO" id="GO:0055129">
    <property type="term" value="P:L-proline biosynthetic process"/>
    <property type="evidence" value="ECO:0007669"/>
    <property type="project" value="TreeGrafter"/>
</dbReference>
<dbReference type="InterPro" id="IPR036291">
    <property type="entry name" value="NAD(P)-bd_dom_sf"/>
</dbReference>
<keyword evidence="2" id="KW-0521">NADP</keyword>
<dbReference type="Gene3D" id="3.40.50.720">
    <property type="entry name" value="NAD(P)-binding Rossmann-like Domain"/>
    <property type="match status" value="1"/>
</dbReference>
<dbReference type="PIRSF" id="PIRSF000193">
    <property type="entry name" value="Pyrrol-5-carb_rd"/>
    <property type="match status" value="1"/>
</dbReference>
<proteinExistence type="inferred from homology"/>
<dbReference type="InterPro" id="IPR028939">
    <property type="entry name" value="P5C_Rdtase_cat_N"/>
</dbReference>
<dbReference type="InterPro" id="IPR008927">
    <property type="entry name" value="6-PGluconate_DH-like_C_sf"/>
</dbReference>
<dbReference type="HAMAP" id="MF_01925">
    <property type="entry name" value="P5C_reductase"/>
    <property type="match status" value="1"/>
</dbReference>
<dbReference type="PANTHER" id="PTHR11645">
    <property type="entry name" value="PYRROLINE-5-CARBOXYLATE REDUCTASE"/>
    <property type="match status" value="1"/>
</dbReference>
<dbReference type="SUPFAM" id="SSF48179">
    <property type="entry name" value="6-phosphogluconate dehydrogenase C-terminal domain-like"/>
    <property type="match status" value="1"/>
</dbReference>
<evidence type="ECO:0000313" key="6">
    <source>
        <dbReference type="EMBL" id="SFV69370.1"/>
    </source>
</evidence>